<name>A0ABP7ZEC4_9ACTN</name>
<evidence type="ECO:0000313" key="2">
    <source>
        <dbReference type="EMBL" id="GAA4155203.1"/>
    </source>
</evidence>
<organism evidence="2 3">
    <name type="scientific">Actinomadura keratinilytica</name>
    <dbReference type="NCBI Taxonomy" id="547461"/>
    <lineage>
        <taxon>Bacteria</taxon>
        <taxon>Bacillati</taxon>
        <taxon>Actinomycetota</taxon>
        <taxon>Actinomycetes</taxon>
        <taxon>Streptosporangiales</taxon>
        <taxon>Thermomonosporaceae</taxon>
        <taxon>Actinomadura</taxon>
    </lineage>
</organism>
<reference evidence="3" key="1">
    <citation type="journal article" date="2019" name="Int. J. Syst. Evol. Microbiol.">
        <title>The Global Catalogue of Microorganisms (GCM) 10K type strain sequencing project: providing services to taxonomists for standard genome sequencing and annotation.</title>
        <authorList>
            <consortium name="The Broad Institute Genomics Platform"/>
            <consortium name="The Broad Institute Genome Sequencing Center for Infectious Disease"/>
            <person name="Wu L."/>
            <person name="Ma J."/>
        </authorList>
    </citation>
    <scope>NUCLEOTIDE SEQUENCE [LARGE SCALE GENOMIC DNA]</scope>
    <source>
        <strain evidence="3">JCM 17316</strain>
    </source>
</reference>
<gene>
    <name evidence="2" type="ORF">GCM10022416_55520</name>
</gene>
<comment type="caution">
    <text evidence="2">The sequence shown here is derived from an EMBL/GenBank/DDBJ whole genome shotgun (WGS) entry which is preliminary data.</text>
</comment>
<proteinExistence type="predicted"/>
<dbReference type="Proteomes" id="UP001500266">
    <property type="component" value="Unassembled WGS sequence"/>
</dbReference>
<feature type="compositionally biased region" description="Low complexity" evidence="1">
    <location>
        <begin position="7"/>
        <end position="23"/>
    </location>
</feature>
<feature type="region of interest" description="Disordered" evidence="1">
    <location>
        <begin position="1"/>
        <end position="26"/>
    </location>
</feature>
<accession>A0ABP7ZEC4</accession>
<keyword evidence="3" id="KW-1185">Reference proteome</keyword>
<dbReference type="EMBL" id="BAABDO010000129">
    <property type="protein sequence ID" value="GAA4155203.1"/>
    <property type="molecule type" value="Genomic_DNA"/>
</dbReference>
<protein>
    <submittedName>
        <fullName evidence="2">Uncharacterized protein</fullName>
    </submittedName>
</protein>
<sequence length="119" mass="12317">MSVQRSGRAAEPARPAPHAGEPAVPADGVEIERALARFSHLLNRSRRHGAATVGAGVPVDRAAVPVLRLPADSEPLRPGEVAGRRSSRRTSPGRCSGWSRRGTPNACPTPTTTAPSASG</sequence>
<evidence type="ECO:0000313" key="3">
    <source>
        <dbReference type="Proteomes" id="UP001500266"/>
    </source>
</evidence>
<evidence type="ECO:0000256" key="1">
    <source>
        <dbReference type="SAM" id="MobiDB-lite"/>
    </source>
</evidence>
<feature type="compositionally biased region" description="Low complexity" evidence="1">
    <location>
        <begin position="89"/>
        <end position="119"/>
    </location>
</feature>
<feature type="region of interest" description="Disordered" evidence="1">
    <location>
        <begin position="70"/>
        <end position="119"/>
    </location>
</feature>